<dbReference type="OrthoDB" id="2740448at2759"/>
<feature type="compositionally biased region" description="Pro residues" evidence="2">
    <location>
        <begin position="231"/>
        <end position="242"/>
    </location>
</feature>
<evidence type="ECO:0000313" key="4">
    <source>
        <dbReference type="EMBL" id="KUI72653.1"/>
    </source>
</evidence>
<sequence>MFGTFRYNDSMNEAEYVELSPNSGVDARGYTLVACNLCRARKLKCSGDRNGCDRCLASSSNCTYPPSRDGYWAGRSTGASKQRRRQSIPASSSSTNDNDQALSTAQRGRPNGPSRGTNGRRHGPEPRDFETGEGRQHQRANGRNRDRPQTPPSATSVSAPGGSSSRLTPTTDAPPSTSWSSDLFDFNDFTDTNGDSPNFMAQLEGLGGLDRTNSIADSSLVNAIFNMTPEPLPPLTQPPDLPAPSIRSASVSVPEDPLGLTSQKSRPRPPQASPPPRTSSTGGDGTGGCSSCKCLPDLAGILERLGRYRLGEGKPKAANNLDCLLFCLGTGVSTCKKVLSCARCDACQEHSILIATIAQQLTHVCNDLCACILVHQHKAKTASSSSTNNNNNNNNNNTTAPSPSSSPSSLPSGAAAAGGEDEEEALVDGEISFGRYQIQGVEMRLRLVQNLMALHMTDLMALLGQLWQRMGHVQGASGMLTEARKTAHTAHWMLQRMRAE</sequence>
<dbReference type="SMART" id="SM00066">
    <property type="entry name" value="GAL4"/>
    <property type="match status" value="1"/>
</dbReference>
<dbReference type="InterPro" id="IPR036864">
    <property type="entry name" value="Zn2-C6_fun-type_DNA-bd_sf"/>
</dbReference>
<dbReference type="Pfam" id="PF00172">
    <property type="entry name" value="Zn_clus"/>
    <property type="match status" value="1"/>
</dbReference>
<feature type="region of interest" description="Disordered" evidence="2">
    <location>
        <begin position="231"/>
        <end position="288"/>
    </location>
</feature>
<dbReference type="SUPFAM" id="SSF57701">
    <property type="entry name" value="Zn2/Cys6 DNA-binding domain"/>
    <property type="match status" value="1"/>
</dbReference>
<dbReference type="PROSITE" id="PS50048">
    <property type="entry name" value="ZN2_CY6_FUNGAL_2"/>
    <property type="match status" value="1"/>
</dbReference>
<keyword evidence="1" id="KW-0539">Nucleus</keyword>
<gene>
    <name evidence="4" type="ORF">VM1G_08242</name>
</gene>
<feature type="compositionally biased region" description="Basic and acidic residues" evidence="2">
    <location>
        <begin position="122"/>
        <end position="136"/>
    </location>
</feature>
<name>A0A194W992_CYTMA</name>
<evidence type="ECO:0000256" key="1">
    <source>
        <dbReference type="ARBA" id="ARBA00023242"/>
    </source>
</evidence>
<organism evidence="4 5">
    <name type="scientific">Cytospora mali</name>
    <name type="common">Apple Valsa canker fungus</name>
    <name type="synonym">Valsa mali</name>
    <dbReference type="NCBI Taxonomy" id="578113"/>
    <lineage>
        <taxon>Eukaryota</taxon>
        <taxon>Fungi</taxon>
        <taxon>Dikarya</taxon>
        <taxon>Ascomycota</taxon>
        <taxon>Pezizomycotina</taxon>
        <taxon>Sordariomycetes</taxon>
        <taxon>Sordariomycetidae</taxon>
        <taxon>Diaporthales</taxon>
        <taxon>Cytosporaceae</taxon>
        <taxon>Cytospora</taxon>
    </lineage>
</organism>
<feature type="compositionally biased region" description="Polar residues" evidence="2">
    <location>
        <begin position="88"/>
        <end position="106"/>
    </location>
</feature>
<reference evidence="4" key="1">
    <citation type="submission" date="2014-12" db="EMBL/GenBank/DDBJ databases">
        <title>Genome Sequence of Valsa Canker Pathogens Uncovers a Specific Adaption of Colonization on Woody Bark.</title>
        <authorList>
            <person name="Yin Z."/>
            <person name="Liu H."/>
            <person name="Gao X."/>
            <person name="Li Z."/>
            <person name="Song N."/>
            <person name="Ke X."/>
            <person name="Dai Q."/>
            <person name="Wu Y."/>
            <person name="Sun Y."/>
            <person name="Xu J.-R."/>
            <person name="Kang Z.K."/>
            <person name="Wang L."/>
            <person name="Huang L."/>
        </authorList>
    </citation>
    <scope>NUCLEOTIDE SEQUENCE [LARGE SCALE GENOMIC DNA]</scope>
    <source>
        <strain evidence="4">03-8</strain>
    </source>
</reference>
<evidence type="ECO:0000313" key="5">
    <source>
        <dbReference type="Proteomes" id="UP000078559"/>
    </source>
</evidence>
<protein>
    <recommendedName>
        <fullName evidence="3">Zn(2)-C6 fungal-type domain-containing protein</fullName>
    </recommendedName>
</protein>
<dbReference type="GO" id="GO:0000981">
    <property type="term" value="F:DNA-binding transcription factor activity, RNA polymerase II-specific"/>
    <property type="evidence" value="ECO:0007669"/>
    <property type="project" value="InterPro"/>
</dbReference>
<feature type="compositionally biased region" description="Pro residues" evidence="2">
    <location>
        <begin position="268"/>
        <end position="277"/>
    </location>
</feature>
<dbReference type="InterPro" id="IPR001138">
    <property type="entry name" value="Zn2Cys6_DnaBD"/>
</dbReference>
<dbReference type="SMR" id="A0A194W992"/>
<feature type="region of interest" description="Disordered" evidence="2">
    <location>
        <begin position="66"/>
        <end position="181"/>
    </location>
</feature>
<accession>A0A194W992</accession>
<dbReference type="Gene3D" id="4.10.240.10">
    <property type="entry name" value="Zn(2)-C6 fungal-type DNA-binding domain"/>
    <property type="match status" value="1"/>
</dbReference>
<dbReference type="GO" id="GO:0008270">
    <property type="term" value="F:zinc ion binding"/>
    <property type="evidence" value="ECO:0007669"/>
    <property type="project" value="InterPro"/>
</dbReference>
<dbReference type="PROSITE" id="PS00463">
    <property type="entry name" value="ZN2_CY6_FUNGAL_1"/>
    <property type="match status" value="1"/>
</dbReference>
<evidence type="ECO:0000259" key="3">
    <source>
        <dbReference type="PROSITE" id="PS50048"/>
    </source>
</evidence>
<proteinExistence type="predicted"/>
<keyword evidence="5" id="KW-1185">Reference proteome</keyword>
<dbReference type="Proteomes" id="UP000078559">
    <property type="component" value="Chromosome 9"/>
</dbReference>
<dbReference type="EMBL" id="CM003106">
    <property type="protein sequence ID" value="KUI72653.1"/>
    <property type="molecule type" value="Genomic_DNA"/>
</dbReference>
<feature type="compositionally biased region" description="Polar residues" evidence="2">
    <location>
        <begin position="152"/>
        <end position="181"/>
    </location>
</feature>
<evidence type="ECO:0000256" key="2">
    <source>
        <dbReference type="SAM" id="MobiDB-lite"/>
    </source>
</evidence>
<feature type="region of interest" description="Disordered" evidence="2">
    <location>
        <begin position="382"/>
        <end position="421"/>
    </location>
</feature>
<feature type="domain" description="Zn(2)-C6 fungal-type" evidence="3">
    <location>
        <begin position="34"/>
        <end position="64"/>
    </location>
</feature>
<dbReference type="CDD" id="cd00067">
    <property type="entry name" value="GAL4"/>
    <property type="match status" value="1"/>
</dbReference>
<dbReference type="AlphaFoldDB" id="A0A194W992"/>
<feature type="compositionally biased region" description="Low complexity" evidence="2">
    <location>
        <begin position="382"/>
        <end position="418"/>
    </location>
</feature>